<dbReference type="NCBIfam" id="TIGR02170">
    <property type="entry name" value="thyX"/>
    <property type="match status" value="1"/>
</dbReference>
<keyword evidence="1" id="KW-0285">Flavoprotein</keyword>
<dbReference type="EMBL" id="WAIE01000002">
    <property type="protein sequence ID" value="KAB1442387.1"/>
    <property type="molecule type" value="Genomic_DNA"/>
</dbReference>
<feature type="binding site" evidence="1">
    <location>
        <position position="65"/>
    </location>
    <ligand>
        <name>FAD</name>
        <dbReference type="ChEBI" id="CHEBI:57692"/>
        <note>ligand shared between neighboring subunits</note>
    </ligand>
</feature>
<comment type="subunit">
    <text evidence="1">Homotetramer.</text>
</comment>
<dbReference type="PROSITE" id="PS51331">
    <property type="entry name" value="THYX"/>
    <property type="match status" value="1"/>
</dbReference>
<proteinExistence type="inferred from homology"/>
<keyword evidence="1" id="KW-0521">NADP</keyword>
<feature type="binding site" evidence="1">
    <location>
        <position position="184"/>
    </location>
    <ligand>
        <name>dUMP</name>
        <dbReference type="ChEBI" id="CHEBI:246422"/>
        <note>ligand shared between dimeric partners</note>
    </ligand>
</feature>
<dbReference type="UniPathway" id="UPA00575"/>
<comment type="catalytic activity">
    <reaction evidence="1">
        <text>dUMP + (6R)-5,10-methylene-5,6,7,8-tetrahydrofolate + NADPH + H(+) = dTMP + (6S)-5,6,7,8-tetrahydrofolate + NADP(+)</text>
        <dbReference type="Rhea" id="RHEA:29043"/>
        <dbReference type="ChEBI" id="CHEBI:15378"/>
        <dbReference type="ChEBI" id="CHEBI:15636"/>
        <dbReference type="ChEBI" id="CHEBI:57453"/>
        <dbReference type="ChEBI" id="CHEBI:57783"/>
        <dbReference type="ChEBI" id="CHEBI:58349"/>
        <dbReference type="ChEBI" id="CHEBI:63528"/>
        <dbReference type="ChEBI" id="CHEBI:246422"/>
        <dbReference type="EC" id="2.1.1.148"/>
    </reaction>
</comment>
<feature type="binding site" description="in other chain" evidence="1">
    <location>
        <position position="157"/>
    </location>
    <ligand>
        <name>dUMP</name>
        <dbReference type="ChEBI" id="CHEBI:246422"/>
        <note>ligand shared between dimeric partners</note>
    </ligand>
</feature>
<keyword evidence="1 2" id="KW-0489">Methyltransferase</keyword>
<feature type="binding site" evidence="1">
    <location>
        <begin position="173"/>
        <end position="175"/>
    </location>
    <ligand>
        <name>FAD</name>
        <dbReference type="ChEBI" id="CHEBI:57692"/>
        <note>ligand shared between neighboring subunits</note>
    </ligand>
</feature>
<dbReference type="HAMAP" id="MF_01408">
    <property type="entry name" value="ThyX"/>
    <property type="match status" value="1"/>
</dbReference>
<name>A0A6N6N485_9BACT</name>
<dbReference type="GO" id="GO:0050797">
    <property type="term" value="F:thymidylate synthase (FAD) activity"/>
    <property type="evidence" value="ECO:0007669"/>
    <property type="project" value="UniProtKB-UniRule"/>
</dbReference>
<dbReference type="Pfam" id="PF02511">
    <property type="entry name" value="Thy1"/>
    <property type="match status" value="1"/>
</dbReference>
<evidence type="ECO:0000313" key="2">
    <source>
        <dbReference type="EMBL" id="KAB1442387.1"/>
    </source>
</evidence>
<dbReference type="GO" id="GO:0006231">
    <property type="term" value="P:dTMP biosynthetic process"/>
    <property type="evidence" value="ECO:0007669"/>
    <property type="project" value="UniProtKB-UniRule"/>
</dbReference>
<dbReference type="InterPro" id="IPR036098">
    <property type="entry name" value="Thymidylate_synthase_ThyX_sf"/>
</dbReference>
<comment type="cofactor">
    <cofactor evidence="1">
        <name>FAD</name>
        <dbReference type="ChEBI" id="CHEBI:57692"/>
    </cofactor>
    <text evidence="1">Binds 4 FAD per tetramer. Each FAD binding site is formed by three monomers.</text>
</comment>
<sequence>MPEKELRVDLLSVTPHALSLIYAAFRQCYHAGFVADMWPRLLNGEIEREVQADFVRKVLDSGHDSPVEHVSFTYAIEGISRACSHQLVRHRIASYSQQSQRYVTDSMEYVLPPAIARIPEAKKRFERFMEEVGAAYGDLHDILVANGRKSKANEDARFVLPQAAETKIVVTMNCRSLLHFFSLRCCMRAQWEVRAMAQQMLELAKKELPAIFETAGARCEQLGYCPESPKFACGKYPTREQGA</sequence>
<dbReference type="Gene3D" id="3.30.1360.170">
    <property type="match status" value="1"/>
</dbReference>
<feature type="binding site" evidence="1">
    <location>
        <position position="179"/>
    </location>
    <ligand>
        <name>FAD</name>
        <dbReference type="ChEBI" id="CHEBI:57692"/>
        <note>ligand shared between neighboring subunits</note>
    </ligand>
</feature>
<dbReference type="Proteomes" id="UP000438699">
    <property type="component" value="Unassembled WGS sequence"/>
</dbReference>
<feature type="active site" description="Involved in ionization of N3 of dUMP, leading to its activation" evidence="1">
    <location>
        <position position="184"/>
    </location>
</feature>
<comment type="pathway">
    <text evidence="1">Pyrimidine metabolism; dTTP biosynthesis.</text>
</comment>
<keyword evidence="3" id="KW-1185">Reference proteome</keyword>
<dbReference type="EC" id="2.1.1.148" evidence="1"/>
<evidence type="ECO:0000256" key="1">
    <source>
        <dbReference type="HAMAP-Rule" id="MF_01408"/>
    </source>
</evidence>
<organism evidence="2 3">
    <name type="scientific">Pseudodesulfovibrio senegalensis</name>
    <dbReference type="NCBI Taxonomy" id="1721087"/>
    <lineage>
        <taxon>Bacteria</taxon>
        <taxon>Pseudomonadati</taxon>
        <taxon>Thermodesulfobacteriota</taxon>
        <taxon>Desulfovibrionia</taxon>
        <taxon>Desulfovibrionales</taxon>
        <taxon>Desulfovibrionaceae</taxon>
    </lineage>
</organism>
<dbReference type="RefSeq" id="WP_151150608.1">
    <property type="nucleotide sequence ID" value="NZ_WAIE01000002.1"/>
</dbReference>
<protein>
    <recommendedName>
        <fullName evidence="1">Flavin-dependent thymidylate synthase</fullName>
        <shortName evidence="1">FDTS</shortName>
        <ecNumber evidence="1">2.1.1.148</ecNumber>
    </recommendedName>
    <alternativeName>
        <fullName evidence="1">FAD-dependent thymidylate synthase</fullName>
    </alternativeName>
    <alternativeName>
        <fullName evidence="1">Thymidylate synthase ThyX</fullName>
        <shortName evidence="1">TS</shortName>
        <shortName evidence="1">TSase</shortName>
    </alternativeName>
</protein>
<dbReference type="InterPro" id="IPR003669">
    <property type="entry name" value="Thymidylate_synthase_ThyX"/>
</dbReference>
<dbReference type="PANTHER" id="PTHR34934">
    <property type="entry name" value="FLAVIN-DEPENDENT THYMIDYLATE SYNTHASE"/>
    <property type="match status" value="1"/>
</dbReference>
<dbReference type="AlphaFoldDB" id="A0A6N6N485"/>
<dbReference type="OrthoDB" id="9780625at2"/>
<dbReference type="GO" id="GO:0006235">
    <property type="term" value="P:dTTP biosynthetic process"/>
    <property type="evidence" value="ECO:0007669"/>
    <property type="project" value="UniProtKB-UniRule"/>
</dbReference>
<dbReference type="GO" id="GO:0032259">
    <property type="term" value="P:methylation"/>
    <property type="evidence" value="ECO:0007669"/>
    <property type="project" value="UniProtKB-KW"/>
</dbReference>
<feature type="binding site" evidence="1">
    <location>
        <begin position="86"/>
        <end position="89"/>
    </location>
    <ligand>
        <name>dUMP</name>
        <dbReference type="ChEBI" id="CHEBI:246422"/>
        <note>ligand shared between dimeric partners</note>
    </ligand>
</feature>
<comment type="caution">
    <text evidence="2">The sequence shown here is derived from an EMBL/GenBank/DDBJ whole genome shotgun (WGS) entry which is preliminary data.</text>
</comment>
<comment type="similarity">
    <text evidence="1">Belongs to the thymidylate synthase ThyX family.</text>
</comment>
<dbReference type="GO" id="GO:0070402">
    <property type="term" value="F:NADPH binding"/>
    <property type="evidence" value="ECO:0007669"/>
    <property type="project" value="TreeGrafter"/>
</dbReference>
<feature type="binding site" evidence="1">
    <location>
        <begin position="89"/>
        <end position="91"/>
    </location>
    <ligand>
        <name>FAD</name>
        <dbReference type="ChEBI" id="CHEBI:57692"/>
        <note>ligand shared between neighboring subunits</note>
    </ligand>
</feature>
<reference evidence="2 3" key="1">
    <citation type="journal article" date="2017" name="Int. J. Syst. Evol. Microbiol.">
        <title>Desulfovibrio senegalensis sp. nov., a mesophilic sulfate reducer isolated from marine sediment.</title>
        <authorList>
            <person name="Thioye A."/>
            <person name="Gam Z.B.A."/>
            <person name="Mbengue M."/>
            <person name="Cayol J.L."/>
            <person name="Joseph-Bartoli M."/>
            <person name="Toure-Kane C."/>
            <person name="Labat M."/>
        </authorList>
    </citation>
    <scope>NUCLEOTIDE SEQUENCE [LARGE SCALE GENOMIC DNA]</scope>
    <source>
        <strain evidence="2 3">DSM 101509</strain>
    </source>
</reference>
<gene>
    <name evidence="1" type="primary">thyX</name>
    <name evidence="2" type="ORF">F8A88_08060</name>
</gene>
<dbReference type="PANTHER" id="PTHR34934:SF1">
    <property type="entry name" value="FLAVIN-DEPENDENT THYMIDYLATE SYNTHASE"/>
    <property type="match status" value="1"/>
</dbReference>
<keyword evidence="1" id="KW-0545">Nucleotide biosynthesis</keyword>
<dbReference type="SUPFAM" id="SSF69796">
    <property type="entry name" value="Thymidylate synthase-complementing protein Thy1"/>
    <property type="match status" value="1"/>
</dbReference>
<dbReference type="CDD" id="cd20175">
    <property type="entry name" value="ThyX"/>
    <property type="match status" value="1"/>
</dbReference>
<dbReference type="GO" id="GO:0050660">
    <property type="term" value="F:flavin adenine dinucleotide binding"/>
    <property type="evidence" value="ECO:0007669"/>
    <property type="project" value="UniProtKB-UniRule"/>
</dbReference>
<evidence type="ECO:0000313" key="3">
    <source>
        <dbReference type="Proteomes" id="UP000438699"/>
    </source>
</evidence>
<keyword evidence="1" id="KW-0274">FAD</keyword>
<accession>A0A6N6N485</accession>
<feature type="binding site" description="in other chain" evidence="1">
    <location>
        <begin position="97"/>
        <end position="101"/>
    </location>
    <ligand>
        <name>dUMP</name>
        <dbReference type="ChEBI" id="CHEBI:246422"/>
        <note>ligand shared between dimeric partners</note>
    </ligand>
</feature>
<dbReference type="GO" id="GO:0004799">
    <property type="term" value="F:thymidylate synthase activity"/>
    <property type="evidence" value="ECO:0007669"/>
    <property type="project" value="TreeGrafter"/>
</dbReference>
<keyword evidence="1 2" id="KW-0808">Transferase</keyword>
<feature type="binding site" evidence="1">
    <location>
        <position position="97"/>
    </location>
    <ligand>
        <name>FAD</name>
        <dbReference type="ChEBI" id="CHEBI:57692"/>
        <note>ligand shared between neighboring subunits</note>
    </ligand>
</feature>
<comment type="function">
    <text evidence="1">Catalyzes the reductive methylation of 2'-deoxyuridine-5'-monophosphate (dUMP) to 2'-deoxythymidine-5'-monophosphate (dTMP) while utilizing 5,10-methylenetetrahydrofolate (mTHF) as the methyl donor, and NADPH and FADH(2) as the reductant.</text>
</comment>